<reference evidence="1 2" key="1">
    <citation type="submission" date="2018-06" db="EMBL/GenBank/DDBJ databases">
        <authorList>
            <consortium name="Pathogen Informatics"/>
            <person name="Doyle S."/>
        </authorList>
    </citation>
    <scope>NUCLEOTIDE SEQUENCE [LARGE SCALE GENOMIC DNA]</scope>
    <source>
        <strain evidence="1 2">NCTC11647</strain>
    </source>
</reference>
<dbReference type="RefSeq" id="WP_050787817.1">
    <property type="nucleotide sequence ID" value="NZ_CP018298.1"/>
</dbReference>
<protein>
    <submittedName>
        <fullName evidence="1">Uncharacterized protein</fullName>
    </submittedName>
</protein>
<dbReference type="OrthoDB" id="5816663at2"/>
<evidence type="ECO:0000313" key="2">
    <source>
        <dbReference type="Proteomes" id="UP000251647"/>
    </source>
</evidence>
<evidence type="ECO:0000313" key="1">
    <source>
        <dbReference type="EMBL" id="SPY43782.1"/>
    </source>
</evidence>
<dbReference type="EMBL" id="UATL01000005">
    <property type="protein sequence ID" value="SPY43782.1"/>
    <property type="molecule type" value="Genomic_DNA"/>
</dbReference>
<dbReference type="Proteomes" id="UP000251647">
    <property type="component" value="Unassembled WGS sequence"/>
</dbReference>
<sequence>MISSLILLTVSAFSLPLLENSSFHSDDTLCRLNIQEEQHQKNTVLTITTNKTSDYKIRIYHQENVNPPKRSLLSSSTIGNTASYAEKTYLADHNLYKRLSDTNAIYQTTLVNKNNALDEFLSSFKRNGFKTRLQLAELDHPFTFVADKRQAEAFFLCSNLPPSTTIQMVKNNH</sequence>
<dbReference type="AlphaFoldDB" id="A0A2T3QJN9"/>
<name>A0A2T3QJN9_PHODM</name>
<proteinExistence type="predicted"/>
<accession>A0A2T3QJN9</accession>
<gene>
    <name evidence="1" type="ORF">NCTC11647_02714</name>
</gene>
<organism evidence="1 2">
    <name type="scientific">Photobacterium damselae</name>
    <dbReference type="NCBI Taxonomy" id="38293"/>
    <lineage>
        <taxon>Bacteria</taxon>
        <taxon>Pseudomonadati</taxon>
        <taxon>Pseudomonadota</taxon>
        <taxon>Gammaproteobacteria</taxon>
        <taxon>Vibrionales</taxon>
        <taxon>Vibrionaceae</taxon>
        <taxon>Photobacterium</taxon>
    </lineage>
</organism>